<evidence type="ECO:0000313" key="4">
    <source>
        <dbReference type="Proteomes" id="UP001218218"/>
    </source>
</evidence>
<evidence type="ECO:0000313" key="3">
    <source>
        <dbReference type="EMBL" id="KAJ7355874.1"/>
    </source>
</evidence>
<keyword evidence="2" id="KW-0472">Membrane</keyword>
<dbReference type="PANTHER" id="PTHR15887:SF1">
    <property type="entry name" value="TRANSMEMBRANE PROTEIN 69"/>
    <property type="match status" value="1"/>
</dbReference>
<accession>A0AAD7EWJ7</accession>
<evidence type="ECO:0008006" key="5">
    <source>
        <dbReference type="Google" id="ProtNLM"/>
    </source>
</evidence>
<name>A0AAD7EWJ7_9AGAR</name>
<dbReference type="Proteomes" id="UP001218218">
    <property type="component" value="Unassembled WGS sequence"/>
</dbReference>
<feature type="compositionally biased region" description="Basic and acidic residues" evidence="1">
    <location>
        <begin position="343"/>
        <end position="352"/>
    </location>
</feature>
<feature type="transmembrane region" description="Helical" evidence="2">
    <location>
        <begin position="198"/>
        <end position="225"/>
    </location>
</feature>
<feature type="transmembrane region" description="Helical" evidence="2">
    <location>
        <begin position="245"/>
        <end position="265"/>
    </location>
</feature>
<keyword evidence="4" id="KW-1185">Reference proteome</keyword>
<dbReference type="AlphaFoldDB" id="A0AAD7EWJ7"/>
<comment type="caution">
    <text evidence="3">The sequence shown here is derived from an EMBL/GenBank/DDBJ whole genome shotgun (WGS) entry which is preliminary data.</text>
</comment>
<sequence length="363" mass="38982">MRPLRTAFNRSPLAARHRLSLGIRPAVLSVSPHFLQTRGEANQVGLKPGSGDFSHAKQNIKEEATNSASELAKMIAGANIYSVKESQSPGFLGITGSIASEVPRPVMLFGLAGGIPYIGASLTTVYLAHEAGLAASGAFGHVDPGAAITIVDQALNFQVTYGAVMLSFLGALHWGMEFAGLGGHHGAKRLALGATPVLWSWSTLALLDPTLALAAQWAGFTGLWWADLKATSAGWTPRWYSQYRFYLSILTGTCILGSLAGITYYGPVGGHGLLDHELHTIRDARTALYAAHPEKEFNSGEMSVLKGEDTFTRLRKTEDIERELAEKESKAGQQQEGAPSQADKAREKRQQQEEGAPSKQDDK</sequence>
<proteinExistence type="predicted"/>
<dbReference type="InterPro" id="IPR021836">
    <property type="entry name" value="DUF3429"/>
</dbReference>
<evidence type="ECO:0000256" key="2">
    <source>
        <dbReference type="SAM" id="Phobius"/>
    </source>
</evidence>
<evidence type="ECO:0000256" key="1">
    <source>
        <dbReference type="SAM" id="MobiDB-lite"/>
    </source>
</evidence>
<gene>
    <name evidence="3" type="ORF">DFH08DRAFT_689788</name>
</gene>
<keyword evidence="2" id="KW-1133">Transmembrane helix</keyword>
<protein>
    <recommendedName>
        <fullName evidence="5">Mnn4-regulates the mannosylphosphorylation</fullName>
    </recommendedName>
</protein>
<feature type="region of interest" description="Disordered" evidence="1">
    <location>
        <begin position="316"/>
        <end position="363"/>
    </location>
</feature>
<dbReference type="PANTHER" id="PTHR15887">
    <property type="entry name" value="TRANSMEMBRANE PROTEIN 69"/>
    <property type="match status" value="1"/>
</dbReference>
<reference evidence="3" key="1">
    <citation type="submission" date="2023-03" db="EMBL/GenBank/DDBJ databases">
        <title>Massive genome expansion in bonnet fungi (Mycena s.s.) driven by repeated elements and novel gene families across ecological guilds.</title>
        <authorList>
            <consortium name="Lawrence Berkeley National Laboratory"/>
            <person name="Harder C.B."/>
            <person name="Miyauchi S."/>
            <person name="Viragh M."/>
            <person name="Kuo A."/>
            <person name="Thoen E."/>
            <person name="Andreopoulos B."/>
            <person name="Lu D."/>
            <person name="Skrede I."/>
            <person name="Drula E."/>
            <person name="Henrissat B."/>
            <person name="Morin E."/>
            <person name="Kohler A."/>
            <person name="Barry K."/>
            <person name="LaButti K."/>
            <person name="Morin E."/>
            <person name="Salamov A."/>
            <person name="Lipzen A."/>
            <person name="Mereny Z."/>
            <person name="Hegedus B."/>
            <person name="Baldrian P."/>
            <person name="Stursova M."/>
            <person name="Weitz H."/>
            <person name="Taylor A."/>
            <person name="Grigoriev I.V."/>
            <person name="Nagy L.G."/>
            <person name="Martin F."/>
            <person name="Kauserud H."/>
        </authorList>
    </citation>
    <scope>NUCLEOTIDE SEQUENCE</scope>
    <source>
        <strain evidence="3">CBHHK002</strain>
    </source>
</reference>
<feature type="compositionally biased region" description="Basic and acidic residues" evidence="1">
    <location>
        <begin position="316"/>
        <end position="330"/>
    </location>
</feature>
<keyword evidence="2" id="KW-0812">Transmembrane</keyword>
<organism evidence="3 4">
    <name type="scientific">Mycena albidolilacea</name>
    <dbReference type="NCBI Taxonomy" id="1033008"/>
    <lineage>
        <taxon>Eukaryota</taxon>
        <taxon>Fungi</taxon>
        <taxon>Dikarya</taxon>
        <taxon>Basidiomycota</taxon>
        <taxon>Agaricomycotina</taxon>
        <taxon>Agaricomycetes</taxon>
        <taxon>Agaricomycetidae</taxon>
        <taxon>Agaricales</taxon>
        <taxon>Marasmiineae</taxon>
        <taxon>Mycenaceae</taxon>
        <taxon>Mycena</taxon>
    </lineage>
</organism>
<dbReference type="EMBL" id="JARIHO010000009">
    <property type="protein sequence ID" value="KAJ7355874.1"/>
    <property type="molecule type" value="Genomic_DNA"/>
</dbReference>
<dbReference type="Pfam" id="PF11911">
    <property type="entry name" value="DUF3429"/>
    <property type="match status" value="1"/>
</dbReference>